<protein>
    <submittedName>
        <fullName evidence="1">Uncharacterized protein</fullName>
    </submittedName>
</protein>
<accession>A0A078B5K7</accession>
<dbReference type="AlphaFoldDB" id="A0A078B5K7"/>
<gene>
    <name evidence="1" type="primary">Contig16084.g17150</name>
    <name evidence="1" type="ORF">STYLEM_17709</name>
</gene>
<name>A0A078B5K7_STYLE</name>
<evidence type="ECO:0000313" key="1">
    <source>
        <dbReference type="EMBL" id="CDW88587.1"/>
    </source>
</evidence>
<keyword evidence="2" id="KW-1185">Reference proteome</keyword>
<dbReference type="EMBL" id="CCKQ01016723">
    <property type="protein sequence ID" value="CDW88587.1"/>
    <property type="molecule type" value="Genomic_DNA"/>
</dbReference>
<reference evidence="1 2" key="1">
    <citation type="submission" date="2014-06" db="EMBL/GenBank/DDBJ databases">
        <authorList>
            <person name="Swart Estienne"/>
        </authorList>
    </citation>
    <scope>NUCLEOTIDE SEQUENCE [LARGE SCALE GENOMIC DNA]</scope>
    <source>
        <strain evidence="1 2">130c</strain>
    </source>
</reference>
<proteinExistence type="predicted"/>
<sequence>MATVQDLSYNFEHKFWQQRVNKELVQKMNFENVLIDNISEIEQNCGKVVVPSQTIRPQLQATTSFSTLQNGIKLASQTNLNNGQNQIPGKNYFLVNSSYVQASNPNSMRDLGQLRGVLDLQQLMNQQPAIKGVLRSEPNYGYRPASTNLVRGKETSDLLFNNQKDYNQYSTSNLRTIQDYDDNRSNYTAQKYQNQGTRKAKRFIEAQLNQRNLSTIKVKKIQDAKFKGKVFDPDAKIWSFRYGGKLLKVNEIFRESHLHQDSNQQHQSQSKMRTIENNDDETYSQFANQNNINYPNPVHLRTVDYKQNTQSPSVDYNQNLMRASFNQNPQSQFLRTMNQSDIETKSRSSRMSLERLQELKASRAYRKGEALSYRSSVKGGSSSVARSIINMSQGSFNQRTTKLQNRGNDKFIDQANMKHQMKMTNSMKNKSLKHIMMLTH</sequence>
<organism evidence="1 2">
    <name type="scientific">Stylonychia lemnae</name>
    <name type="common">Ciliate</name>
    <dbReference type="NCBI Taxonomy" id="5949"/>
    <lineage>
        <taxon>Eukaryota</taxon>
        <taxon>Sar</taxon>
        <taxon>Alveolata</taxon>
        <taxon>Ciliophora</taxon>
        <taxon>Intramacronucleata</taxon>
        <taxon>Spirotrichea</taxon>
        <taxon>Stichotrichia</taxon>
        <taxon>Sporadotrichida</taxon>
        <taxon>Oxytrichidae</taxon>
        <taxon>Stylonychinae</taxon>
        <taxon>Stylonychia</taxon>
    </lineage>
</organism>
<dbReference type="Proteomes" id="UP000039865">
    <property type="component" value="Unassembled WGS sequence"/>
</dbReference>
<evidence type="ECO:0000313" key="2">
    <source>
        <dbReference type="Proteomes" id="UP000039865"/>
    </source>
</evidence>
<dbReference type="InParanoid" id="A0A078B5K7"/>